<dbReference type="OrthoDB" id="1353404at2"/>
<accession>A0A4Z1BP80</accession>
<evidence type="ECO:0000313" key="2">
    <source>
        <dbReference type="EMBL" id="TGN26649.1"/>
    </source>
</evidence>
<feature type="chain" id="PRO_5021292324" description="Lipoprotein" evidence="1">
    <location>
        <begin position="22"/>
        <end position="189"/>
    </location>
</feature>
<dbReference type="Proteomes" id="UP000297998">
    <property type="component" value="Unassembled WGS sequence"/>
</dbReference>
<evidence type="ECO:0008006" key="4">
    <source>
        <dbReference type="Google" id="ProtNLM"/>
    </source>
</evidence>
<dbReference type="RefSeq" id="WP_135835557.1">
    <property type="nucleotide sequence ID" value="NZ_SRPE01000006.1"/>
</dbReference>
<proteinExistence type="predicted"/>
<organism evidence="2 3">
    <name type="scientific">Empedobacter tilapiae</name>
    <dbReference type="NCBI Taxonomy" id="2491114"/>
    <lineage>
        <taxon>Bacteria</taxon>
        <taxon>Pseudomonadati</taxon>
        <taxon>Bacteroidota</taxon>
        <taxon>Flavobacteriia</taxon>
        <taxon>Flavobacteriales</taxon>
        <taxon>Weeksellaceae</taxon>
        <taxon>Empedobacter</taxon>
    </lineage>
</organism>
<feature type="signal peptide" evidence="1">
    <location>
        <begin position="1"/>
        <end position="21"/>
    </location>
</feature>
<gene>
    <name evidence="2" type="ORF">E4J94_09365</name>
</gene>
<comment type="caution">
    <text evidence="2">The sequence shown here is derived from an EMBL/GenBank/DDBJ whole genome shotgun (WGS) entry which is preliminary data.</text>
</comment>
<dbReference type="AlphaFoldDB" id="A0A4Z1BP80"/>
<dbReference type="EMBL" id="SRPE01000006">
    <property type="protein sequence ID" value="TGN26649.1"/>
    <property type="molecule type" value="Genomic_DNA"/>
</dbReference>
<keyword evidence="1" id="KW-0732">Signal</keyword>
<keyword evidence="3" id="KW-1185">Reference proteome</keyword>
<protein>
    <recommendedName>
        <fullName evidence="4">Lipoprotein</fullName>
    </recommendedName>
</protein>
<dbReference type="PROSITE" id="PS51257">
    <property type="entry name" value="PROKAR_LIPOPROTEIN"/>
    <property type="match status" value="1"/>
</dbReference>
<sequence>MKKKLLSILFISLFLTLSSCGDKKGGRNDLSEKEKTENGDSKGLVIILEGVFPTNDMYQLFYSNSNTFSEDKSVRVPIYGQTVMQSVVIELPEGVKPQNLRLDYGANVEQTGISIKNVEFLYNDNKFNISHEDFYGKYFRDGQGTSFNPIKLTIELRPNADGNFDPYALSTDELKKSLNKIYNKSKEEK</sequence>
<evidence type="ECO:0000256" key="1">
    <source>
        <dbReference type="SAM" id="SignalP"/>
    </source>
</evidence>
<reference evidence="2 3" key="1">
    <citation type="submission" date="2019-03" db="EMBL/GenBank/DDBJ databases">
        <title>Empedobacter tilapiae sp. nov., isolated from an intestine of Nile tilapia Oreochromis niloticus.</title>
        <authorList>
            <person name="Kim Y.-O."/>
            <person name="Yoon J.-H."/>
        </authorList>
    </citation>
    <scope>NUCLEOTIDE SEQUENCE [LARGE SCALE GENOMIC DNA]</scope>
    <source>
        <strain evidence="2 3">MRS2</strain>
    </source>
</reference>
<name>A0A4Z1BP80_9FLAO</name>
<evidence type="ECO:0000313" key="3">
    <source>
        <dbReference type="Proteomes" id="UP000297998"/>
    </source>
</evidence>